<gene>
    <name evidence="3" type="ORF">JK361_03535</name>
</gene>
<dbReference type="RefSeq" id="WP_201814111.1">
    <property type="nucleotide sequence ID" value="NZ_JAERRH010000001.1"/>
</dbReference>
<reference evidence="3 4" key="1">
    <citation type="submission" date="2021-01" db="EMBL/GenBank/DDBJ databases">
        <title>WGS of actinomycetes isolated from Thailand.</title>
        <authorList>
            <person name="Thawai C."/>
        </authorList>
    </citation>
    <scope>NUCLEOTIDE SEQUENCE [LARGE SCALE GENOMIC DNA]</scope>
    <source>
        <strain evidence="3 4">CH5-8</strain>
    </source>
</reference>
<accession>A0ABS1NUA8</accession>
<protein>
    <recommendedName>
        <fullName evidence="5">Secreted protein</fullName>
    </recommendedName>
</protein>
<keyword evidence="2" id="KW-0732">Signal</keyword>
<evidence type="ECO:0000313" key="4">
    <source>
        <dbReference type="Proteomes" id="UP000621386"/>
    </source>
</evidence>
<feature type="compositionally biased region" description="Low complexity" evidence="1">
    <location>
        <begin position="103"/>
        <end position="118"/>
    </location>
</feature>
<dbReference type="EMBL" id="JAERRH010000001">
    <property type="protein sequence ID" value="MBL1103683.1"/>
    <property type="molecule type" value="Genomic_DNA"/>
</dbReference>
<evidence type="ECO:0008006" key="5">
    <source>
        <dbReference type="Google" id="ProtNLM"/>
    </source>
</evidence>
<name>A0ABS1NUA8_9ACTN</name>
<organism evidence="3 4">
    <name type="scientific">Streptomyces musisoli</name>
    <dbReference type="NCBI Taxonomy" id="2802280"/>
    <lineage>
        <taxon>Bacteria</taxon>
        <taxon>Bacillati</taxon>
        <taxon>Actinomycetota</taxon>
        <taxon>Actinomycetes</taxon>
        <taxon>Kitasatosporales</taxon>
        <taxon>Streptomycetaceae</taxon>
        <taxon>Streptomyces</taxon>
    </lineage>
</organism>
<evidence type="ECO:0000256" key="2">
    <source>
        <dbReference type="SAM" id="SignalP"/>
    </source>
</evidence>
<keyword evidence="4" id="KW-1185">Reference proteome</keyword>
<evidence type="ECO:0000256" key="1">
    <source>
        <dbReference type="SAM" id="MobiDB-lite"/>
    </source>
</evidence>
<feature type="region of interest" description="Disordered" evidence="1">
    <location>
        <begin position="60"/>
        <end position="125"/>
    </location>
</feature>
<feature type="signal peptide" evidence="2">
    <location>
        <begin position="1"/>
        <end position="20"/>
    </location>
</feature>
<comment type="caution">
    <text evidence="3">The sequence shown here is derived from an EMBL/GenBank/DDBJ whole genome shotgun (WGS) entry which is preliminary data.</text>
</comment>
<proteinExistence type="predicted"/>
<sequence length="131" mass="13412">MFRGATARTLLTLLGVTLLALQLFTPTGNFTPAHTPGQALAKTQTGIAPSVQAVRDGAETVRAPGRPDAPVGLPHVRDRHRGPVSPGTGAHPPISGRTAEARPAASAGAPHHPAPGSSRSRTPAALQVFRC</sequence>
<feature type="chain" id="PRO_5045912717" description="Secreted protein" evidence="2">
    <location>
        <begin position="21"/>
        <end position="131"/>
    </location>
</feature>
<evidence type="ECO:0000313" key="3">
    <source>
        <dbReference type="EMBL" id="MBL1103683.1"/>
    </source>
</evidence>
<dbReference type="Proteomes" id="UP000621386">
    <property type="component" value="Unassembled WGS sequence"/>
</dbReference>